<keyword evidence="3" id="KW-0804">Transcription</keyword>
<evidence type="ECO:0000256" key="1">
    <source>
        <dbReference type="ARBA" id="ARBA00023015"/>
    </source>
</evidence>
<organism evidence="5">
    <name type="scientific">Paenarthrobacter sp. AMU7</name>
    <dbReference type="NCBI Taxonomy" id="3162492"/>
    <lineage>
        <taxon>Bacteria</taxon>
        <taxon>Bacillati</taxon>
        <taxon>Actinomycetota</taxon>
        <taxon>Actinomycetes</taxon>
        <taxon>Micrococcales</taxon>
        <taxon>Micrococcaceae</taxon>
        <taxon>Paenarthrobacter</taxon>
    </lineage>
</organism>
<keyword evidence="2" id="KW-0238">DNA-binding</keyword>
<dbReference type="PANTHER" id="PTHR43132">
    <property type="entry name" value="ARSENICAL RESISTANCE OPERON REPRESSOR ARSR-RELATED"/>
    <property type="match status" value="1"/>
</dbReference>
<dbReference type="InterPro" id="IPR011991">
    <property type="entry name" value="ArsR-like_HTH"/>
</dbReference>
<gene>
    <name evidence="5" type="ORF">ABQM86_00965</name>
</gene>
<dbReference type="AlphaFoldDB" id="A0AB39YS91"/>
<name>A0AB39YS91_9MICC</name>
<evidence type="ECO:0000313" key="5">
    <source>
        <dbReference type="EMBL" id="XDV71796.1"/>
    </source>
</evidence>
<dbReference type="GO" id="GO:0003700">
    <property type="term" value="F:DNA-binding transcription factor activity"/>
    <property type="evidence" value="ECO:0007669"/>
    <property type="project" value="InterPro"/>
</dbReference>
<evidence type="ECO:0000256" key="3">
    <source>
        <dbReference type="ARBA" id="ARBA00023163"/>
    </source>
</evidence>
<dbReference type="RefSeq" id="WP_337340158.1">
    <property type="nucleotide sequence ID" value="NZ_CP165735.1"/>
</dbReference>
<dbReference type="InterPro" id="IPR001845">
    <property type="entry name" value="HTH_ArsR_DNA-bd_dom"/>
</dbReference>
<dbReference type="SMART" id="SM00418">
    <property type="entry name" value="HTH_ARSR"/>
    <property type="match status" value="1"/>
</dbReference>
<dbReference type="Pfam" id="PF12840">
    <property type="entry name" value="HTH_20"/>
    <property type="match status" value="1"/>
</dbReference>
<dbReference type="GO" id="GO:0003677">
    <property type="term" value="F:DNA binding"/>
    <property type="evidence" value="ECO:0007669"/>
    <property type="project" value="UniProtKB-KW"/>
</dbReference>
<evidence type="ECO:0000256" key="2">
    <source>
        <dbReference type="ARBA" id="ARBA00023125"/>
    </source>
</evidence>
<dbReference type="PROSITE" id="PS50987">
    <property type="entry name" value="HTH_ARSR_2"/>
    <property type="match status" value="1"/>
</dbReference>
<dbReference type="EMBL" id="CP165735">
    <property type="protein sequence ID" value="XDV71796.1"/>
    <property type="molecule type" value="Genomic_DNA"/>
</dbReference>
<dbReference type="Gene3D" id="1.10.10.10">
    <property type="entry name" value="Winged helix-like DNA-binding domain superfamily/Winged helix DNA-binding domain"/>
    <property type="match status" value="1"/>
</dbReference>
<protein>
    <submittedName>
        <fullName evidence="5">DUF5937 family protein</fullName>
    </submittedName>
</protein>
<reference evidence="5" key="1">
    <citation type="submission" date="2024-07" db="EMBL/GenBank/DDBJ databases">
        <authorList>
            <person name="Li J."/>
            <person name="Wei H."/>
            <person name="Ma J."/>
        </authorList>
    </citation>
    <scope>NUCLEOTIDE SEQUENCE</scope>
    <source>
        <strain evidence="5">AMU7</strain>
    </source>
</reference>
<dbReference type="CDD" id="cd00090">
    <property type="entry name" value="HTH_ARSR"/>
    <property type="match status" value="1"/>
</dbReference>
<dbReference type="SUPFAM" id="SSF46785">
    <property type="entry name" value="Winged helix' DNA-binding domain"/>
    <property type="match status" value="1"/>
</dbReference>
<proteinExistence type="predicted"/>
<dbReference type="InterPro" id="IPR036390">
    <property type="entry name" value="WH_DNA-bd_sf"/>
</dbReference>
<dbReference type="InterPro" id="IPR051011">
    <property type="entry name" value="Metal_resp_trans_reg"/>
</dbReference>
<evidence type="ECO:0000259" key="4">
    <source>
        <dbReference type="PROSITE" id="PS50987"/>
    </source>
</evidence>
<dbReference type="PANTHER" id="PTHR43132:SF6">
    <property type="entry name" value="HTH-TYPE TRANSCRIPTIONAL REPRESSOR CZRA"/>
    <property type="match status" value="1"/>
</dbReference>
<dbReference type="InterPro" id="IPR036388">
    <property type="entry name" value="WH-like_DNA-bd_sf"/>
</dbReference>
<sequence length="317" mass="35016">MLKYELSEADLGGVRFGISPLCELGLSLRAVRDPSQYPLQLPWLRRTEEARSRLDLDGLLSLVDDRLWTPDFLNPRPQSPLTRIDDEFAALEQLSAEQFHGDLVRVHGAVPTVFSGPVGPAIRRMVGILRDFWETCFEPHWLRMRTILEADIVYRGRQIAQAGLFTMLNDLSGAVEFDGRVISVRLKNPASRTERTDGLGLTLVPTMFTRRASAPVNHGDPPLLMYPARGQGAMWETERITNPAAIVAVLGEVRTSLLTALAAPASSTELGLRFGVTTSAVNQHLRALRDAGLVTSTRYGRSVLYFRSELGAALLLG</sequence>
<dbReference type="Pfam" id="PF19361">
    <property type="entry name" value="DUF5937"/>
    <property type="match status" value="1"/>
</dbReference>
<keyword evidence="1" id="KW-0805">Transcription regulation</keyword>
<dbReference type="InterPro" id="IPR045981">
    <property type="entry name" value="DUF5937"/>
</dbReference>
<feature type="domain" description="HTH arsR-type" evidence="4">
    <location>
        <begin position="234"/>
        <end position="317"/>
    </location>
</feature>
<accession>A0AB39YS91</accession>